<dbReference type="CDD" id="cd00110">
    <property type="entry name" value="LamG"/>
    <property type="match status" value="1"/>
</dbReference>
<accession>A0A087UTN4</accession>
<gene>
    <name evidence="2" type="ORF">X975_04243</name>
</gene>
<dbReference type="InterPro" id="IPR013320">
    <property type="entry name" value="ConA-like_dom_sf"/>
</dbReference>
<name>A0A087UTN4_STEMI</name>
<feature type="compositionally biased region" description="Basic and acidic residues" evidence="1">
    <location>
        <begin position="1"/>
        <end position="13"/>
    </location>
</feature>
<dbReference type="SUPFAM" id="SSF49899">
    <property type="entry name" value="Concanavalin A-like lectins/glucanases"/>
    <property type="match status" value="1"/>
</dbReference>
<dbReference type="Gene3D" id="2.60.120.200">
    <property type="match status" value="1"/>
</dbReference>
<organism evidence="2 3">
    <name type="scientific">Stegodyphus mimosarum</name>
    <name type="common">African social velvet spider</name>
    <dbReference type="NCBI Taxonomy" id="407821"/>
    <lineage>
        <taxon>Eukaryota</taxon>
        <taxon>Metazoa</taxon>
        <taxon>Ecdysozoa</taxon>
        <taxon>Arthropoda</taxon>
        <taxon>Chelicerata</taxon>
        <taxon>Arachnida</taxon>
        <taxon>Araneae</taxon>
        <taxon>Araneomorphae</taxon>
        <taxon>Entelegynae</taxon>
        <taxon>Eresoidea</taxon>
        <taxon>Eresidae</taxon>
        <taxon>Stegodyphus</taxon>
    </lineage>
</organism>
<dbReference type="EMBL" id="KK121565">
    <property type="protein sequence ID" value="KFM80723.1"/>
    <property type="molecule type" value="Genomic_DNA"/>
</dbReference>
<dbReference type="Proteomes" id="UP000054359">
    <property type="component" value="Unassembled WGS sequence"/>
</dbReference>
<evidence type="ECO:0000313" key="2">
    <source>
        <dbReference type="EMBL" id="KFM80723.1"/>
    </source>
</evidence>
<dbReference type="AlphaFoldDB" id="A0A087UTN4"/>
<protein>
    <submittedName>
        <fullName evidence="2">Uncharacterized protein</fullName>
    </submittedName>
</protein>
<feature type="non-terminal residue" evidence="2">
    <location>
        <position position="89"/>
    </location>
</feature>
<sequence length="89" mass="9934">MAAADHSETKSTRDITLSRPDSYQLTTRPTVATPVALENFIETPSFYGRSYLELPRLQAYTRLSLELEFRTFAKDGILLYNGQTATGTG</sequence>
<feature type="region of interest" description="Disordered" evidence="1">
    <location>
        <begin position="1"/>
        <end position="21"/>
    </location>
</feature>
<dbReference type="InterPro" id="IPR001791">
    <property type="entry name" value="Laminin_G"/>
</dbReference>
<reference evidence="2 3" key="1">
    <citation type="submission" date="2013-11" db="EMBL/GenBank/DDBJ databases">
        <title>Genome sequencing of Stegodyphus mimosarum.</title>
        <authorList>
            <person name="Bechsgaard J."/>
        </authorList>
    </citation>
    <scope>NUCLEOTIDE SEQUENCE [LARGE SCALE GENOMIC DNA]</scope>
</reference>
<dbReference type="STRING" id="407821.A0A087UTN4"/>
<evidence type="ECO:0000256" key="1">
    <source>
        <dbReference type="SAM" id="MobiDB-lite"/>
    </source>
</evidence>
<dbReference type="OrthoDB" id="6421714at2759"/>
<evidence type="ECO:0000313" key="3">
    <source>
        <dbReference type="Proteomes" id="UP000054359"/>
    </source>
</evidence>
<proteinExistence type="predicted"/>
<keyword evidence="3" id="KW-1185">Reference proteome</keyword>